<feature type="domain" description="Tox-GHH" evidence="2">
    <location>
        <begin position="125"/>
        <end position="201"/>
    </location>
</feature>
<accession>A0A1G7BMY0</accession>
<name>A0A1G7BMY0_9FLAO</name>
<proteinExistence type="predicted"/>
<feature type="compositionally biased region" description="Basic residues" evidence="1">
    <location>
        <begin position="113"/>
        <end position="126"/>
    </location>
</feature>
<evidence type="ECO:0000256" key="1">
    <source>
        <dbReference type="SAM" id="MobiDB-lite"/>
    </source>
</evidence>
<reference evidence="3 4" key="1">
    <citation type="submission" date="2016-10" db="EMBL/GenBank/DDBJ databases">
        <authorList>
            <person name="de Groot N.N."/>
        </authorList>
    </citation>
    <scope>NUCLEOTIDE SEQUENCE [LARGE SCALE GENOMIC DNA]</scope>
    <source>
        <strain evidence="3 4">DSM 24015</strain>
    </source>
</reference>
<dbReference type="STRING" id="1071918.SAMN05421544_10652"/>
<dbReference type="EMBL" id="FNAS01000006">
    <property type="protein sequence ID" value="SDE28252.1"/>
    <property type="molecule type" value="Genomic_DNA"/>
</dbReference>
<dbReference type="AlphaFoldDB" id="A0A1G7BMY0"/>
<dbReference type="Proteomes" id="UP000198517">
    <property type="component" value="Unassembled WGS sequence"/>
</dbReference>
<evidence type="ECO:0000259" key="2">
    <source>
        <dbReference type="Pfam" id="PF15636"/>
    </source>
</evidence>
<dbReference type="RefSeq" id="WP_221403649.1">
    <property type="nucleotide sequence ID" value="NZ_FNAS01000006.1"/>
</dbReference>
<evidence type="ECO:0000313" key="4">
    <source>
        <dbReference type="Proteomes" id="UP000198517"/>
    </source>
</evidence>
<dbReference type="InterPro" id="IPR022385">
    <property type="entry name" value="Rhs_assc_core"/>
</dbReference>
<sequence>MGTPTEMYDENGEEVWYRRLDMNGKIIKEECHRRTSYYKNVTVPFLFQGQYYDYETELAYNRFRYYSPAMGCYISQDPIRLEGNNPTLYAYVVDSNLWFDIFGLRIYRRKNGQFGKKPGRKSKKDKKRELEQKRRKGIERAWKEEQELIKRGLGGTREWTEQEKEELLKTGKVKDYYGHHINSVSTHPHLADNPDNVQFVKFDEHLELHSGNFHNSTTGELLNRKIT</sequence>
<dbReference type="Pfam" id="PF15636">
    <property type="entry name" value="Tox-GHH"/>
    <property type="match status" value="1"/>
</dbReference>
<dbReference type="InterPro" id="IPR050708">
    <property type="entry name" value="T6SS_VgrG/RHS"/>
</dbReference>
<dbReference type="Gene3D" id="2.180.10.10">
    <property type="entry name" value="RHS repeat-associated core"/>
    <property type="match status" value="1"/>
</dbReference>
<organism evidence="3 4">
    <name type="scientific">Riemerella columbipharyngis</name>
    <dbReference type="NCBI Taxonomy" id="1071918"/>
    <lineage>
        <taxon>Bacteria</taxon>
        <taxon>Pseudomonadati</taxon>
        <taxon>Bacteroidota</taxon>
        <taxon>Flavobacteriia</taxon>
        <taxon>Flavobacteriales</taxon>
        <taxon>Weeksellaceae</taxon>
        <taxon>Riemerella</taxon>
    </lineage>
</organism>
<keyword evidence="4" id="KW-1185">Reference proteome</keyword>
<gene>
    <name evidence="3" type="ORF">SAMN05421544_10652</name>
</gene>
<dbReference type="PANTHER" id="PTHR32305">
    <property type="match status" value="1"/>
</dbReference>
<dbReference type="PRINTS" id="PR00394">
    <property type="entry name" value="RHSPROTEIN"/>
</dbReference>
<feature type="region of interest" description="Disordered" evidence="1">
    <location>
        <begin position="113"/>
        <end position="135"/>
    </location>
</feature>
<protein>
    <submittedName>
        <fullName evidence="3">RHS repeat-associated core domain-containing protein</fullName>
    </submittedName>
</protein>
<dbReference type="NCBIfam" id="TIGR03696">
    <property type="entry name" value="Rhs_assc_core"/>
    <property type="match status" value="1"/>
</dbReference>
<evidence type="ECO:0000313" key="3">
    <source>
        <dbReference type="EMBL" id="SDE28252.1"/>
    </source>
</evidence>
<dbReference type="PANTHER" id="PTHR32305:SF15">
    <property type="entry name" value="PROTEIN RHSA-RELATED"/>
    <property type="match status" value="1"/>
</dbReference>
<dbReference type="InterPro" id="IPR028916">
    <property type="entry name" value="Tox-GHH_dom"/>
</dbReference>